<name>A0ABN5H4M2_9FIRM</name>
<accession>A0ABN5H4M2</accession>
<proteinExistence type="predicted"/>
<dbReference type="Pfam" id="PF05833">
    <property type="entry name" value="NFACT_N"/>
    <property type="match status" value="2"/>
</dbReference>
<dbReference type="Gene3D" id="2.30.310.10">
    <property type="entry name" value="ibrinogen binding protein from staphylococcus aureus domain"/>
    <property type="match status" value="1"/>
</dbReference>
<keyword evidence="3" id="KW-1185">Reference proteome</keyword>
<gene>
    <name evidence="2" type="ORF">BXT84_11155</name>
</gene>
<dbReference type="InterPro" id="IPR051608">
    <property type="entry name" value="RQC_Subunit_NEMF"/>
</dbReference>
<dbReference type="InterPro" id="IPR008532">
    <property type="entry name" value="NFACT_RNA-bd"/>
</dbReference>
<dbReference type="PANTHER" id="PTHR15239:SF6">
    <property type="entry name" value="RIBOSOME QUALITY CONTROL COMPLEX SUBUNIT NEMF"/>
    <property type="match status" value="1"/>
</dbReference>
<dbReference type="EMBL" id="CP019454">
    <property type="protein sequence ID" value="AUW94428.1"/>
    <property type="molecule type" value="Genomic_DNA"/>
</dbReference>
<protein>
    <recommendedName>
        <fullName evidence="1">NFACT RNA-binding domain-containing protein</fullName>
    </recommendedName>
</protein>
<feature type="domain" description="NFACT RNA-binding" evidence="1">
    <location>
        <begin position="400"/>
        <end position="501"/>
    </location>
</feature>
<reference evidence="2 3" key="1">
    <citation type="journal article" date="2019" name="Sci. Rep.">
        <title>Sulfobacillus thermotolerans: new insights into resistance and metabolic capacities of acidophilic chemolithotrophs.</title>
        <authorList>
            <person name="Panyushkina A.E."/>
            <person name="Babenko V.V."/>
            <person name="Nikitina A.S."/>
            <person name="Selezneva O.V."/>
            <person name="Tsaplina I.A."/>
            <person name="Letarova M.A."/>
            <person name="Kostryukova E.S."/>
            <person name="Letarov A.V."/>
        </authorList>
    </citation>
    <scope>NUCLEOTIDE SEQUENCE [LARGE SCALE GENOMIC DNA]</scope>
    <source>
        <strain evidence="2 3">Kr1</strain>
    </source>
</reference>
<dbReference type="Proteomes" id="UP000325292">
    <property type="component" value="Chromosome"/>
</dbReference>
<dbReference type="PANTHER" id="PTHR15239">
    <property type="entry name" value="NUCLEAR EXPORT MEDIATOR FACTOR NEMF"/>
    <property type="match status" value="1"/>
</dbReference>
<dbReference type="Pfam" id="PF05670">
    <property type="entry name" value="NFACT-R_1"/>
    <property type="match status" value="1"/>
</dbReference>
<organism evidence="2 3">
    <name type="scientific">Sulfobacillus thermotolerans</name>
    <dbReference type="NCBI Taxonomy" id="338644"/>
    <lineage>
        <taxon>Bacteria</taxon>
        <taxon>Bacillati</taxon>
        <taxon>Bacillota</taxon>
        <taxon>Clostridia</taxon>
        <taxon>Eubacteriales</taxon>
        <taxon>Clostridiales Family XVII. Incertae Sedis</taxon>
        <taxon>Sulfobacillus</taxon>
    </lineage>
</organism>
<evidence type="ECO:0000313" key="3">
    <source>
        <dbReference type="Proteomes" id="UP000325292"/>
    </source>
</evidence>
<evidence type="ECO:0000313" key="2">
    <source>
        <dbReference type="EMBL" id="AUW94428.1"/>
    </source>
</evidence>
<evidence type="ECO:0000259" key="1">
    <source>
        <dbReference type="Pfam" id="PF05670"/>
    </source>
</evidence>
<sequence length="530" mass="60873">MPFDAFLLRQLSHRWNTRWAGLEVASVLADKSRLALQGWHPATRQKLSILIVLETGLARIHETRHPLAWPKALQPVITRLGAFTIDQVFTPSLDRILWLGITWRDDWGTAVHGFMVIELTGRLTNIMVLNQDHIILGALRRPSANANSRSIQQGQPYTPPPAFANPCITHAVKDLPPAAKDLATLPEWSWDTFCNDLNAYRLPFYHLRHEGQEDVWIAPRPGWEASPIPDPDAILDELFWRIDRERRIANLQQQLVSHWKDRYDHLSAKLAEAENGARENPETYKEQGDLWYAYQYLFQDPHVQEYHVPSLSNPSQTITLTLQEGKTPPQMADACYRAYKKSKHRVAANQRLVTVLSEERNAAKAAWDDALAPQSEEELRKKLADIAPRMRHRVQNAQQFRRFTSQGGYDIWVGRSREENQELTIRRARPDDLWFHVKQSPGSHVVLFCGKANPSLEDLLDAAQLAVYYSPAKHSSTVAVDYTRRKFVRKRPHAEAGQVLYEREKTLYITPEPDRLRRLGATSDKLATDI</sequence>